<keyword evidence="2 5" id="KW-0812">Transmembrane</keyword>
<keyword evidence="3 5" id="KW-1133">Transmembrane helix</keyword>
<evidence type="ECO:0000256" key="4">
    <source>
        <dbReference type="ARBA" id="ARBA00023136"/>
    </source>
</evidence>
<keyword evidence="8" id="KW-1185">Reference proteome</keyword>
<dbReference type="PANTHER" id="PTHR23542:SF1">
    <property type="entry name" value="MAJOR FACILITATOR SUPERFAMILY (MFS) PROFILE DOMAIN-CONTAINING PROTEIN"/>
    <property type="match status" value="1"/>
</dbReference>
<evidence type="ECO:0000256" key="1">
    <source>
        <dbReference type="ARBA" id="ARBA00004651"/>
    </source>
</evidence>
<feature type="non-terminal residue" evidence="7">
    <location>
        <position position="1"/>
    </location>
</feature>
<evidence type="ECO:0000256" key="2">
    <source>
        <dbReference type="ARBA" id="ARBA00022692"/>
    </source>
</evidence>
<dbReference type="PANTHER" id="PTHR23542">
    <property type="match status" value="1"/>
</dbReference>
<dbReference type="Gene3D" id="1.20.1250.20">
    <property type="entry name" value="MFS general substrate transporter like domains"/>
    <property type="match status" value="1"/>
</dbReference>
<evidence type="ECO:0000256" key="3">
    <source>
        <dbReference type="ARBA" id="ARBA00022989"/>
    </source>
</evidence>
<feature type="transmembrane region" description="Helical" evidence="5">
    <location>
        <begin position="6"/>
        <end position="25"/>
    </location>
</feature>
<dbReference type="EMBL" id="JAAZSR010000101">
    <property type="protein sequence ID" value="NKX50536.1"/>
    <property type="molecule type" value="Genomic_DNA"/>
</dbReference>
<reference evidence="7 8" key="1">
    <citation type="submission" date="2020-04" db="EMBL/GenBank/DDBJ databases">
        <authorList>
            <person name="Liu S."/>
        </authorList>
    </citation>
    <scope>NUCLEOTIDE SEQUENCE [LARGE SCALE GENOMIC DNA]</scope>
    <source>
        <strain evidence="7 8">CGMCC 1.15091</strain>
    </source>
</reference>
<organism evidence="7 8">
    <name type="scientific">Arthrobacter deserti</name>
    <dbReference type="NCBI Taxonomy" id="1742687"/>
    <lineage>
        <taxon>Bacteria</taxon>
        <taxon>Bacillati</taxon>
        <taxon>Actinomycetota</taxon>
        <taxon>Actinomycetes</taxon>
        <taxon>Micrococcales</taxon>
        <taxon>Micrococcaceae</taxon>
        <taxon>Arthrobacter</taxon>
    </lineage>
</organism>
<comment type="subcellular location">
    <subcellularLocation>
        <location evidence="1">Cell membrane</location>
        <topology evidence="1">Multi-pass membrane protein</topology>
    </subcellularLocation>
</comment>
<feature type="transmembrane region" description="Helical" evidence="5">
    <location>
        <begin position="64"/>
        <end position="82"/>
    </location>
</feature>
<comment type="caution">
    <text evidence="7">The sequence shown here is derived from an EMBL/GenBank/DDBJ whole genome shotgun (WGS) entry which is preliminary data.</text>
</comment>
<feature type="domain" description="Major facilitator superfamily (MFS) profile" evidence="6">
    <location>
        <begin position="1"/>
        <end position="90"/>
    </location>
</feature>
<dbReference type="SUPFAM" id="SSF103473">
    <property type="entry name" value="MFS general substrate transporter"/>
    <property type="match status" value="1"/>
</dbReference>
<proteinExistence type="predicted"/>
<accession>A0ABX1JN53</accession>
<protein>
    <submittedName>
        <fullName evidence="7">MFS transporter</fullName>
    </submittedName>
</protein>
<feature type="transmembrane region" description="Helical" evidence="5">
    <location>
        <begin position="32"/>
        <end position="52"/>
    </location>
</feature>
<evidence type="ECO:0000259" key="6">
    <source>
        <dbReference type="PROSITE" id="PS50850"/>
    </source>
</evidence>
<dbReference type="Proteomes" id="UP000523795">
    <property type="component" value="Unassembled WGS sequence"/>
</dbReference>
<gene>
    <name evidence="7" type="ORF">HER39_08135</name>
</gene>
<evidence type="ECO:0000313" key="7">
    <source>
        <dbReference type="EMBL" id="NKX50536.1"/>
    </source>
</evidence>
<evidence type="ECO:0000256" key="5">
    <source>
        <dbReference type="SAM" id="Phobius"/>
    </source>
</evidence>
<dbReference type="InterPro" id="IPR036259">
    <property type="entry name" value="MFS_trans_sf"/>
</dbReference>
<evidence type="ECO:0000313" key="8">
    <source>
        <dbReference type="Proteomes" id="UP000523795"/>
    </source>
</evidence>
<dbReference type="PROSITE" id="PS50850">
    <property type="entry name" value="MFS"/>
    <property type="match status" value="1"/>
</dbReference>
<sequence length="90" mass="8466">AALLAAGLPVGPAMVTMYSIGGLAVPAERLGTAMTLLAGGVVLGSALGAALAGGAGQAFGHDGAFLVAAGAAAAMLLVSLAGPRSVRRRP</sequence>
<name>A0ABX1JN53_9MICC</name>
<keyword evidence="4 5" id="KW-0472">Membrane</keyword>
<dbReference type="InterPro" id="IPR020846">
    <property type="entry name" value="MFS_dom"/>
</dbReference>